<dbReference type="AlphaFoldDB" id="A0A2T4HMS2"/>
<evidence type="ECO:0000259" key="1">
    <source>
        <dbReference type="Pfam" id="PF13577"/>
    </source>
</evidence>
<dbReference type="Pfam" id="PF13577">
    <property type="entry name" value="SnoaL_4"/>
    <property type="match status" value="1"/>
</dbReference>
<sequence>MDAIERLLAIEEIKTLKARYFRCMDLKDWSGLRAVFTDDLHADFREGTDPPNPQALIAGADAYIAMLAPILANITTVHHGHMPEIAFTSPKLATGIWAMEDKLWVGPGATVPYTFLHGYGHYHETYRHEADGWRIASVRLTRLRIDIS</sequence>
<organism evidence="2 3">
    <name type="scientific">Edaphosphingomonas fennica</name>
    <dbReference type="NCBI Taxonomy" id="114404"/>
    <lineage>
        <taxon>Bacteria</taxon>
        <taxon>Pseudomonadati</taxon>
        <taxon>Pseudomonadota</taxon>
        <taxon>Alphaproteobacteria</taxon>
        <taxon>Sphingomonadales</taxon>
        <taxon>Rhizorhabdaceae</taxon>
        <taxon>Edaphosphingomonas</taxon>
    </lineage>
</organism>
<dbReference type="SUPFAM" id="SSF54427">
    <property type="entry name" value="NTF2-like"/>
    <property type="match status" value="1"/>
</dbReference>
<name>A0A2T4HMS2_9SPHN</name>
<reference evidence="2 3" key="1">
    <citation type="submission" date="2017-11" db="EMBL/GenBank/DDBJ databases">
        <title>Sphingomonas oleivorans sp. nov., isolated from oil-contaminated soil.</title>
        <authorList>
            <person name="Wang L."/>
            <person name="Chen L."/>
        </authorList>
    </citation>
    <scope>NUCLEOTIDE SEQUENCE [LARGE SCALE GENOMIC DNA]</scope>
    <source>
        <strain evidence="2 3">K101</strain>
    </source>
</reference>
<evidence type="ECO:0000313" key="2">
    <source>
        <dbReference type="EMBL" id="PTD17067.1"/>
    </source>
</evidence>
<dbReference type="EMBL" id="PHHF01000076">
    <property type="protein sequence ID" value="PTD17067.1"/>
    <property type="molecule type" value="Genomic_DNA"/>
</dbReference>
<dbReference type="InterPro" id="IPR032710">
    <property type="entry name" value="NTF2-like_dom_sf"/>
</dbReference>
<gene>
    <name evidence="2" type="ORF">CV103_18815</name>
</gene>
<keyword evidence="3" id="KW-1185">Reference proteome</keyword>
<comment type="caution">
    <text evidence="2">The sequence shown here is derived from an EMBL/GenBank/DDBJ whole genome shotgun (WGS) entry which is preliminary data.</text>
</comment>
<feature type="domain" description="SnoaL-like" evidence="1">
    <location>
        <begin position="5"/>
        <end position="138"/>
    </location>
</feature>
<dbReference type="Gene3D" id="3.10.450.50">
    <property type="match status" value="1"/>
</dbReference>
<dbReference type="InterPro" id="IPR037401">
    <property type="entry name" value="SnoaL-like"/>
</dbReference>
<evidence type="ECO:0000313" key="3">
    <source>
        <dbReference type="Proteomes" id="UP000241206"/>
    </source>
</evidence>
<proteinExistence type="predicted"/>
<protein>
    <submittedName>
        <fullName evidence="2">Nuclear transport factor 2 family protein</fullName>
    </submittedName>
</protein>
<dbReference type="Proteomes" id="UP000241206">
    <property type="component" value="Unassembled WGS sequence"/>
</dbReference>
<accession>A0A2T4HMS2</accession>
<dbReference type="RefSeq" id="WP_015460227.1">
    <property type="nucleotide sequence ID" value="NZ_PHHF01000076.1"/>
</dbReference>